<evidence type="ECO:0000313" key="3">
    <source>
        <dbReference type="EMBL" id="MBB6058121.1"/>
    </source>
</evidence>
<dbReference type="PANTHER" id="PTHR38590">
    <property type="entry name" value="BLL0828 PROTEIN"/>
    <property type="match status" value="1"/>
</dbReference>
<dbReference type="Gene3D" id="3.40.960.10">
    <property type="entry name" value="VSR Endonuclease"/>
    <property type="match status" value="1"/>
</dbReference>
<keyword evidence="4" id="KW-1185">Reference proteome</keyword>
<feature type="domain" description="DUF559" evidence="2">
    <location>
        <begin position="45"/>
        <end position="151"/>
    </location>
</feature>
<dbReference type="Proteomes" id="UP000532746">
    <property type="component" value="Unassembled WGS sequence"/>
</dbReference>
<evidence type="ECO:0000313" key="4">
    <source>
        <dbReference type="Proteomes" id="UP000532746"/>
    </source>
</evidence>
<organism evidence="3 4">
    <name type="scientific">Hymenobacter luteus</name>
    <dbReference type="NCBI Taxonomy" id="1411122"/>
    <lineage>
        <taxon>Bacteria</taxon>
        <taxon>Pseudomonadati</taxon>
        <taxon>Bacteroidota</taxon>
        <taxon>Cytophagia</taxon>
        <taxon>Cytophagales</taxon>
        <taxon>Hymenobacteraceae</taxon>
        <taxon>Hymenobacter</taxon>
    </lineage>
</organism>
<dbReference type="AlphaFoldDB" id="A0A7W9SYJ2"/>
<dbReference type="CDD" id="cd01038">
    <property type="entry name" value="Endonuclease_DUF559"/>
    <property type="match status" value="1"/>
</dbReference>
<dbReference type="PANTHER" id="PTHR38590:SF1">
    <property type="entry name" value="BLL0828 PROTEIN"/>
    <property type="match status" value="1"/>
</dbReference>
<dbReference type="SUPFAM" id="SSF52980">
    <property type="entry name" value="Restriction endonuclease-like"/>
    <property type="match status" value="1"/>
</dbReference>
<feature type="compositionally biased region" description="Polar residues" evidence="1">
    <location>
        <begin position="1"/>
        <end position="17"/>
    </location>
</feature>
<accession>A0A7W9SYJ2</accession>
<dbReference type="RefSeq" id="WP_183401718.1">
    <property type="nucleotide sequence ID" value="NZ_JACHGG010000001.1"/>
</dbReference>
<keyword evidence="3" id="KW-0378">Hydrolase</keyword>
<feature type="region of interest" description="Disordered" evidence="1">
    <location>
        <begin position="1"/>
        <end position="27"/>
    </location>
</feature>
<dbReference type="InterPro" id="IPR007569">
    <property type="entry name" value="DUF559"/>
</dbReference>
<reference evidence="3 4" key="1">
    <citation type="submission" date="2020-08" db="EMBL/GenBank/DDBJ databases">
        <title>Genomic Encyclopedia of Type Strains, Phase IV (KMG-IV): sequencing the most valuable type-strain genomes for metagenomic binning, comparative biology and taxonomic classification.</title>
        <authorList>
            <person name="Goeker M."/>
        </authorList>
    </citation>
    <scope>NUCLEOTIDE SEQUENCE [LARGE SCALE GENOMIC DNA]</scope>
    <source>
        <strain evidence="3 4">DSM 26718</strain>
    </source>
</reference>
<dbReference type="Pfam" id="PF04480">
    <property type="entry name" value="DUF559"/>
    <property type="match status" value="1"/>
</dbReference>
<name>A0A7W9SYJ2_9BACT</name>
<protein>
    <submittedName>
        <fullName evidence="3">Very-short-patch-repair endonuclease</fullName>
    </submittedName>
</protein>
<keyword evidence="3" id="KW-0255">Endonuclease</keyword>
<sequence length="152" mass="17464">MSQETDFNQNLELNTSFPSPPERRLGGEATNARLTADKSKWHSHLKCFSTEMRRNPTEAEHKLWQAVRNRQLAGVKFRRQHAVDNYIVDFISTDYHLIIEVDGDVHLENGQADYDTGRSALLRELGYRIVRFSNGQVLHELDQVLATIKSAL</sequence>
<dbReference type="GO" id="GO:0004519">
    <property type="term" value="F:endonuclease activity"/>
    <property type="evidence" value="ECO:0007669"/>
    <property type="project" value="UniProtKB-KW"/>
</dbReference>
<gene>
    <name evidence="3" type="ORF">HNQ93_000951</name>
</gene>
<proteinExistence type="predicted"/>
<evidence type="ECO:0000259" key="2">
    <source>
        <dbReference type="Pfam" id="PF04480"/>
    </source>
</evidence>
<evidence type="ECO:0000256" key="1">
    <source>
        <dbReference type="SAM" id="MobiDB-lite"/>
    </source>
</evidence>
<keyword evidence="3" id="KW-0540">Nuclease</keyword>
<comment type="caution">
    <text evidence="3">The sequence shown here is derived from an EMBL/GenBank/DDBJ whole genome shotgun (WGS) entry which is preliminary data.</text>
</comment>
<dbReference type="InterPro" id="IPR011335">
    <property type="entry name" value="Restrct_endonuc-II-like"/>
</dbReference>
<dbReference type="InterPro" id="IPR047216">
    <property type="entry name" value="Endonuclease_DUF559_bact"/>
</dbReference>
<dbReference type="EMBL" id="JACHGG010000001">
    <property type="protein sequence ID" value="MBB6058121.1"/>
    <property type="molecule type" value="Genomic_DNA"/>
</dbReference>